<evidence type="ECO:0000313" key="15">
    <source>
        <dbReference type="EMBL" id="CDX55621.1"/>
    </source>
</evidence>
<keyword evidence="5" id="KW-0812">Transmembrane</keyword>
<evidence type="ECO:0000313" key="16">
    <source>
        <dbReference type="Proteomes" id="UP000182888"/>
    </source>
</evidence>
<accession>A0A0K2VWW6</accession>
<sequence length="316" mass="35485">MAGKGCAADQGATTVRSDPTDIGLGFAILAHRQLGHTERLIRAISRPQDRIVVHLDTRVGAPAIASFQNRLSDLPNVDVFSTVACRWGGYSIVEATLQALRRLLEHPFLYGSLLSGADYPVRSIDDFATYLHQNHPQEYVLVTHEGLPGETPDNLSNRFSCYWPYERLVSSRRKRLSSIRLQGALGIDRKLPAGLLPTFGSQWFTLTRKAIETVVQGMLDPEIKRFFAWTAIPDEMEPHMLLRNSKYWGNRGTDNLRYTATDENGRFPKLLTRTDLPDILKSGAFFCRKIEHGEDAGLCDQLDDLRARSRGFEAAN</sequence>
<keyword evidence="12" id="KW-1015">Disulfide bond</keyword>
<dbReference type="PANTHER" id="PTHR46025">
    <property type="entry name" value="XYLOSYLTRANSFERASE OXT"/>
    <property type="match status" value="1"/>
</dbReference>
<keyword evidence="10" id="KW-0333">Golgi apparatus</keyword>
<evidence type="ECO:0000256" key="4">
    <source>
        <dbReference type="ARBA" id="ARBA00022679"/>
    </source>
</evidence>
<keyword evidence="11" id="KW-0472">Membrane</keyword>
<keyword evidence="13" id="KW-0325">Glycoprotein</keyword>
<dbReference type="GO" id="GO:0046872">
    <property type="term" value="F:metal ion binding"/>
    <property type="evidence" value="ECO:0007669"/>
    <property type="project" value="UniProtKB-KW"/>
</dbReference>
<evidence type="ECO:0000256" key="14">
    <source>
        <dbReference type="ARBA" id="ARBA00042865"/>
    </source>
</evidence>
<evidence type="ECO:0000256" key="13">
    <source>
        <dbReference type="ARBA" id="ARBA00023180"/>
    </source>
</evidence>
<evidence type="ECO:0000256" key="6">
    <source>
        <dbReference type="ARBA" id="ARBA00022723"/>
    </source>
</evidence>
<evidence type="ECO:0000256" key="10">
    <source>
        <dbReference type="ARBA" id="ARBA00023034"/>
    </source>
</evidence>
<dbReference type="GO" id="GO:0030158">
    <property type="term" value="F:protein xylosyltransferase activity"/>
    <property type="evidence" value="ECO:0007669"/>
    <property type="project" value="InterPro"/>
</dbReference>
<dbReference type="GO" id="GO:0016020">
    <property type="term" value="C:membrane"/>
    <property type="evidence" value="ECO:0007669"/>
    <property type="project" value="InterPro"/>
</dbReference>
<comment type="subcellular location">
    <subcellularLocation>
        <location evidence="2">Endoplasmic reticulum membrane</location>
        <topology evidence="2">Single-pass type II membrane protein</topology>
    </subcellularLocation>
    <subcellularLocation>
        <location evidence="1">Golgi apparatus membrane</location>
        <topology evidence="1">Single-pass type II membrane protein</topology>
    </subcellularLocation>
</comment>
<dbReference type="Pfam" id="PF02485">
    <property type="entry name" value="Branch"/>
    <property type="match status" value="1"/>
</dbReference>
<dbReference type="EMBL" id="CCND01000012">
    <property type="protein sequence ID" value="CDX55621.1"/>
    <property type="molecule type" value="Genomic_DNA"/>
</dbReference>
<name>A0A0K2VWW6_MESPL</name>
<dbReference type="AlphaFoldDB" id="A0A0K2VWW6"/>
<organism evidence="15 16">
    <name type="scientific">Mesorhizobium plurifarium</name>
    <dbReference type="NCBI Taxonomy" id="69974"/>
    <lineage>
        <taxon>Bacteria</taxon>
        <taxon>Pseudomonadati</taxon>
        <taxon>Pseudomonadota</taxon>
        <taxon>Alphaproteobacteria</taxon>
        <taxon>Hyphomicrobiales</taxon>
        <taxon>Phyllobacteriaceae</taxon>
        <taxon>Mesorhizobium</taxon>
    </lineage>
</organism>
<evidence type="ECO:0000256" key="3">
    <source>
        <dbReference type="ARBA" id="ARBA00022676"/>
    </source>
</evidence>
<dbReference type="InterPro" id="IPR003406">
    <property type="entry name" value="Glyco_trans_14"/>
</dbReference>
<dbReference type="GO" id="GO:0015012">
    <property type="term" value="P:heparan sulfate proteoglycan biosynthetic process"/>
    <property type="evidence" value="ECO:0007669"/>
    <property type="project" value="TreeGrafter"/>
</dbReference>
<proteinExistence type="predicted"/>
<evidence type="ECO:0000256" key="7">
    <source>
        <dbReference type="ARBA" id="ARBA00022824"/>
    </source>
</evidence>
<reference evidence="16" key="1">
    <citation type="submission" date="2014-08" db="EMBL/GenBank/DDBJ databases">
        <authorList>
            <person name="Edwards T."/>
        </authorList>
    </citation>
    <scope>NUCLEOTIDE SEQUENCE [LARGE SCALE GENOMIC DNA]</scope>
</reference>
<keyword evidence="8" id="KW-0735">Signal-anchor</keyword>
<dbReference type="PANTHER" id="PTHR46025:SF3">
    <property type="entry name" value="XYLOSYLTRANSFERASE OXT"/>
    <property type="match status" value="1"/>
</dbReference>
<dbReference type="Proteomes" id="UP000182888">
    <property type="component" value="Unassembled WGS sequence"/>
</dbReference>
<dbReference type="GO" id="GO:0050650">
    <property type="term" value="P:chondroitin sulfate proteoglycan biosynthetic process"/>
    <property type="evidence" value="ECO:0007669"/>
    <property type="project" value="TreeGrafter"/>
</dbReference>
<evidence type="ECO:0000256" key="1">
    <source>
        <dbReference type="ARBA" id="ARBA00004323"/>
    </source>
</evidence>
<keyword evidence="7" id="KW-0256">Endoplasmic reticulum</keyword>
<keyword evidence="6" id="KW-0479">Metal-binding</keyword>
<evidence type="ECO:0000256" key="2">
    <source>
        <dbReference type="ARBA" id="ARBA00004648"/>
    </source>
</evidence>
<keyword evidence="9" id="KW-1133">Transmembrane helix</keyword>
<keyword evidence="3" id="KW-0328">Glycosyltransferase</keyword>
<keyword evidence="4 15" id="KW-0808">Transferase</keyword>
<evidence type="ECO:0000256" key="9">
    <source>
        <dbReference type="ARBA" id="ARBA00022989"/>
    </source>
</evidence>
<dbReference type="InterPro" id="IPR043538">
    <property type="entry name" value="XYLT"/>
</dbReference>
<evidence type="ECO:0000256" key="5">
    <source>
        <dbReference type="ARBA" id="ARBA00022692"/>
    </source>
</evidence>
<gene>
    <name evidence="15" type="ORF">MPL1032_20184</name>
</gene>
<evidence type="ECO:0000256" key="8">
    <source>
        <dbReference type="ARBA" id="ARBA00022968"/>
    </source>
</evidence>
<evidence type="ECO:0000256" key="11">
    <source>
        <dbReference type="ARBA" id="ARBA00023136"/>
    </source>
</evidence>
<protein>
    <recommendedName>
        <fullName evidence="14">Peptide O-xylosyltransferase</fullName>
    </recommendedName>
</protein>
<evidence type="ECO:0000256" key="12">
    <source>
        <dbReference type="ARBA" id="ARBA00023157"/>
    </source>
</evidence>